<dbReference type="AlphaFoldDB" id="A0A6M2BXJ6"/>
<dbReference type="InterPro" id="IPR051783">
    <property type="entry name" value="NAD(P)-dependent_oxidoreduct"/>
</dbReference>
<dbReference type="PANTHER" id="PTHR48079">
    <property type="entry name" value="PROTEIN YEEZ"/>
    <property type="match status" value="1"/>
</dbReference>
<dbReference type="InterPro" id="IPR036291">
    <property type="entry name" value="NAD(P)-bd_dom_sf"/>
</dbReference>
<gene>
    <name evidence="2" type="ORF">G7Y85_17835</name>
</gene>
<dbReference type="InterPro" id="IPR001509">
    <property type="entry name" value="Epimerase_deHydtase"/>
</dbReference>
<dbReference type="PANTHER" id="PTHR48079:SF6">
    <property type="entry name" value="NAD(P)-BINDING DOMAIN-CONTAINING PROTEIN-RELATED"/>
    <property type="match status" value="1"/>
</dbReference>
<evidence type="ECO:0000259" key="1">
    <source>
        <dbReference type="Pfam" id="PF01370"/>
    </source>
</evidence>
<organism evidence="2 3">
    <name type="scientific">Solimonas terrae</name>
    <dbReference type="NCBI Taxonomy" id="1396819"/>
    <lineage>
        <taxon>Bacteria</taxon>
        <taxon>Pseudomonadati</taxon>
        <taxon>Pseudomonadota</taxon>
        <taxon>Gammaproteobacteria</taxon>
        <taxon>Nevskiales</taxon>
        <taxon>Nevskiaceae</taxon>
        <taxon>Solimonas</taxon>
    </lineage>
</organism>
<protein>
    <submittedName>
        <fullName evidence="2">NAD-dependent epimerase/dehydratase family protein</fullName>
    </submittedName>
</protein>
<accession>A0A6M2BXJ6</accession>
<feature type="domain" description="NAD-dependent epimerase/dehydratase" evidence="1">
    <location>
        <begin position="2"/>
        <end position="207"/>
    </location>
</feature>
<reference evidence="2 3" key="1">
    <citation type="journal article" date="2014" name="Int. J. Syst. Evol. Microbiol.">
        <title>Solimonas terrae sp. nov., isolated from soil.</title>
        <authorList>
            <person name="Kim S.J."/>
            <person name="Moon J.Y."/>
            <person name="Weon H.Y."/>
            <person name="Ahn J.H."/>
            <person name="Chen W.M."/>
            <person name="Kwon S.W."/>
        </authorList>
    </citation>
    <scope>NUCLEOTIDE SEQUENCE [LARGE SCALE GENOMIC DNA]</scope>
    <source>
        <strain evidence="2 3">KIS83-12</strain>
    </source>
</reference>
<sequence>MLGAGGLVGHAVVEALSRADWAFPIVASHRRRVTGSPAAGPVLDACDEAALSRAMENVDAVVNCVAGDARTITGTAQALATVATRQVLEPRVIHLSSMAVYGSAVGVVDESAPLKGDIGAYSIAKIQAERSALAYGHTVILRPGCIYGPTSSQWSLRIARCLIRGRLGELRADGAGYCNLIYIDDLAAVILRALTCPAIEGQTFNLATSGTTTWNQYFEQFAEALGLGGGSSLTREQLWLEMRCLAPLLKIAELVARQLLSPSSVGRIPPALPPSLFRLFRQRIRLDTGKAERILALAPTPVHEALRATAASMRELEASALQRPASGRQGQR</sequence>
<dbReference type="GO" id="GO:0004029">
    <property type="term" value="F:aldehyde dehydrogenase (NAD+) activity"/>
    <property type="evidence" value="ECO:0007669"/>
    <property type="project" value="TreeGrafter"/>
</dbReference>
<dbReference type="Gene3D" id="3.40.50.720">
    <property type="entry name" value="NAD(P)-binding Rossmann-like Domain"/>
    <property type="match status" value="1"/>
</dbReference>
<name>A0A6M2BXJ6_9GAMM</name>
<dbReference type="EMBL" id="JAAMOW010000010">
    <property type="protein sequence ID" value="NGY06639.1"/>
    <property type="molecule type" value="Genomic_DNA"/>
</dbReference>
<evidence type="ECO:0000313" key="2">
    <source>
        <dbReference type="EMBL" id="NGY06639.1"/>
    </source>
</evidence>
<dbReference type="Pfam" id="PF01370">
    <property type="entry name" value="Epimerase"/>
    <property type="match status" value="1"/>
</dbReference>
<evidence type="ECO:0000313" key="3">
    <source>
        <dbReference type="Proteomes" id="UP000472676"/>
    </source>
</evidence>
<keyword evidence="3" id="KW-1185">Reference proteome</keyword>
<dbReference type="SUPFAM" id="SSF51735">
    <property type="entry name" value="NAD(P)-binding Rossmann-fold domains"/>
    <property type="match status" value="1"/>
</dbReference>
<dbReference type="Proteomes" id="UP000472676">
    <property type="component" value="Unassembled WGS sequence"/>
</dbReference>
<dbReference type="GO" id="GO:0005737">
    <property type="term" value="C:cytoplasm"/>
    <property type="evidence" value="ECO:0007669"/>
    <property type="project" value="TreeGrafter"/>
</dbReference>
<comment type="caution">
    <text evidence="2">The sequence shown here is derived from an EMBL/GenBank/DDBJ whole genome shotgun (WGS) entry which is preliminary data.</text>
</comment>
<proteinExistence type="predicted"/>